<evidence type="ECO:0000313" key="3">
    <source>
        <dbReference type="Proteomes" id="UP000789901"/>
    </source>
</evidence>
<gene>
    <name evidence="2" type="ORF">GMARGA_LOCUS1782</name>
</gene>
<dbReference type="InterPro" id="IPR008906">
    <property type="entry name" value="HATC_C_dom"/>
</dbReference>
<sequence length="131" mass="15288">MVLHMLKWENGLYITTVLRDILKYWKYCAKIRPELSSVALRLHGILTNSASVERLFSSMGFFYTKTRNWLSPDKVLNMSKLRASMLYKDRIEKIKNSTNFVDSNIVSPIFQNSELEGDDELNEDFISNTIE</sequence>
<evidence type="ECO:0000313" key="2">
    <source>
        <dbReference type="EMBL" id="CAG8492346.1"/>
    </source>
</evidence>
<comment type="caution">
    <text evidence="2">The sequence shown here is derived from an EMBL/GenBank/DDBJ whole genome shotgun (WGS) entry which is preliminary data.</text>
</comment>
<protein>
    <submittedName>
        <fullName evidence="2">11644_t:CDS:1</fullName>
    </submittedName>
</protein>
<proteinExistence type="predicted"/>
<organism evidence="2 3">
    <name type="scientific">Gigaspora margarita</name>
    <dbReference type="NCBI Taxonomy" id="4874"/>
    <lineage>
        <taxon>Eukaryota</taxon>
        <taxon>Fungi</taxon>
        <taxon>Fungi incertae sedis</taxon>
        <taxon>Mucoromycota</taxon>
        <taxon>Glomeromycotina</taxon>
        <taxon>Glomeromycetes</taxon>
        <taxon>Diversisporales</taxon>
        <taxon>Gigasporaceae</taxon>
        <taxon>Gigaspora</taxon>
    </lineage>
</organism>
<evidence type="ECO:0000259" key="1">
    <source>
        <dbReference type="Pfam" id="PF05699"/>
    </source>
</evidence>
<feature type="domain" description="HAT C-terminal dimerisation" evidence="1">
    <location>
        <begin position="19"/>
        <end position="78"/>
    </location>
</feature>
<dbReference type="EMBL" id="CAJVQB010000496">
    <property type="protein sequence ID" value="CAG8492346.1"/>
    <property type="molecule type" value="Genomic_DNA"/>
</dbReference>
<keyword evidence="3" id="KW-1185">Reference proteome</keyword>
<reference evidence="2 3" key="1">
    <citation type="submission" date="2021-06" db="EMBL/GenBank/DDBJ databases">
        <authorList>
            <person name="Kallberg Y."/>
            <person name="Tangrot J."/>
            <person name="Rosling A."/>
        </authorList>
    </citation>
    <scope>NUCLEOTIDE SEQUENCE [LARGE SCALE GENOMIC DNA]</scope>
    <source>
        <strain evidence="2 3">120-4 pot B 10/14</strain>
    </source>
</reference>
<dbReference type="InterPro" id="IPR012337">
    <property type="entry name" value="RNaseH-like_sf"/>
</dbReference>
<dbReference type="Proteomes" id="UP000789901">
    <property type="component" value="Unassembled WGS sequence"/>
</dbReference>
<name>A0ABN7U617_GIGMA</name>
<dbReference type="Pfam" id="PF05699">
    <property type="entry name" value="Dimer_Tnp_hAT"/>
    <property type="match status" value="1"/>
</dbReference>
<accession>A0ABN7U617</accession>
<dbReference type="SUPFAM" id="SSF53098">
    <property type="entry name" value="Ribonuclease H-like"/>
    <property type="match status" value="1"/>
</dbReference>